<keyword evidence="12" id="KW-0963">Cytoplasm</keyword>
<comment type="subunit">
    <text evidence="12">Homodimer.</text>
</comment>
<sequence length="330" mass="34891">MPPRTVTVIGSLNIDFVTRTPRIPQGGETLTATSFTTGYGGKGANQAVACARLADPTHVKVCMVGNVGDDVFGKGYISLLEKEGIDTKGVGVVSCSATGTANIIVEEESGENRILLARGANYPDTRDGLAGRKDLKREEKGIDSSNASPPDLISSETDMAIFQLEIPLETVLHNVTFASERGVHVLFNPAPAVPLPKEVYRHVSTLVVNETEATILAGPLHIDVAAEGLGKVASRFLEIGVKDAVIITLGEKGLIYATKDGENGQMEAEKVKVHDTTAAGDTFVGAYAVLRIGEKLSCREALQKATHASALTVQRLGAMDAIPTRSEVGW</sequence>
<evidence type="ECO:0000256" key="9">
    <source>
        <dbReference type="ARBA" id="ARBA00022842"/>
    </source>
</evidence>
<evidence type="ECO:0000256" key="1">
    <source>
        <dbReference type="ARBA" id="ARBA00005380"/>
    </source>
</evidence>
<evidence type="ECO:0000256" key="7">
    <source>
        <dbReference type="ARBA" id="ARBA00022777"/>
    </source>
</evidence>
<evidence type="ECO:0000313" key="15">
    <source>
        <dbReference type="EMBL" id="KAF2859740.1"/>
    </source>
</evidence>
<dbReference type="InterPro" id="IPR011611">
    <property type="entry name" value="PfkB_dom"/>
</dbReference>
<dbReference type="GO" id="GO:0005524">
    <property type="term" value="F:ATP binding"/>
    <property type="evidence" value="ECO:0007669"/>
    <property type="project" value="UniProtKB-UniRule"/>
</dbReference>
<comment type="similarity">
    <text evidence="12">Belongs to the carbohydrate kinase PfkB family. Ribokinase subfamily.</text>
</comment>
<dbReference type="InterPro" id="IPR002139">
    <property type="entry name" value="Ribo/fructo_kinase"/>
</dbReference>
<dbReference type="EMBL" id="MU005989">
    <property type="protein sequence ID" value="KAF2859740.1"/>
    <property type="molecule type" value="Genomic_DNA"/>
</dbReference>
<evidence type="ECO:0000256" key="2">
    <source>
        <dbReference type="ARBA" id="ARBA00012035"/>
    </source>
</evidence>
<evidence type="ECO:0000256" key="10">
    <source>
        <dbReference type="ARBA" id="ARBA00022958"/>
    </source>
</evidence>
<feature type="binding site" evidence="12">
    <location>
        <begin position="248"/>
        <end position="253"/>
    </location>
    <ligand>
        <name>ATP</name>
        <dbReference type="ChEBI" id="CHEBI:30616"/>
    </ligand>
</feature>
<evidence type="ECO:0000256" key="8">
    <source>
        <dbReference type="ARBA" id="ARBA00022840"/>
    </source>
</evidence>
<dbReference type="GO" id="GO:0005634">
    <property type="term" value="C:nucleus"/>
    <property type="evidence" value="ECO:0007669"/>
    <property type="project" value="UniProtKB-SubCell"/>
</dbReference>
<feature type="domain" description="Carbohydrate kinase PfkB" evidence="14">
    <location>
        <begin position="5"/>
        <end position="324"/>
    </location>
</feature>
<keyword evidence="4 12" id="KW-0808">Transferase</keyword>
<feature type="binding site" evidence="12">
    <location>
        <position position="315"/>
    </location>
    <ligand>
        <name>K(+)</name>
        <dbReference type="ChEBI" id="CHEBI:29103"/>
    </ligand>
</feature>
<comment type="pathway">
    <text evidence="12">Carbohydrate metabolism; D-ribose degradation; D-ribose 5-phosphate from beta-D-ribopyranose: step 2/2.</text>
</comment>
<feature type="region of interest" description="Disordered" evidence="13">
    <location>
        <begin position="127"/>
        <end position="152"/>
    </location>
</feature>
<feature type="binding site" evidence="12">
    <location>
        <position position="275"/>
    </location>
    <ligand>
        <name>K(+)</name>
        <dbReference type="ChEBI" id="CHEBI:29103"/>
    </ligand>
</feature>
<organism evidence="15 16">
    <name type="scientific">Piedraia hortae CBS 480.64</name>
    <dbReference type="NCBI Taxonomy" id="1314780"/>
    <lineage>
        <taxon>Eukaryota</taxon>
        <taxon>Fungi</taxon>
        <taxon>Dikarya</taxon>
        <taxon>Ascomycota</taxon>
        <taxon>Pezizomycotina</taxon>
        <taxon>Dothideomycetes</taxon>
        <taxon>Dothideomycetidae</taxon>
        <taxon>Capnodiales</taxon>
        <taxon>Piedraiaceae</taxon>
        <taxon>Piedraia</taxon>
    </lineage>
</organism>
<dbReference type="HAMAP" id="MF_01987">
    <property type="entry name" value="Ribokinase"/>
    <property type="match status" value="1"/>
</dbReference>
<dbReference type="EC" id="2.7.1.15" evidence="2 12"/>
<evidence type="ECO:0000256" key="13">
    <source>
        <dbReference type="SAM" id="MobiDB-lite"/>
    </source>
</evidence>
<keyword evidence="12" id="KW-0539">Nucleus</keyword>
<evidence type="ECO:0000256" key="4">
    <source>
        <dbReference type="ARBA" id="ARBA00022679"/>
    </source>
</evidence>
<comment type="caution">
    <text evidence="12">Lacks conserved residue(s) required for the propagation of feature annotation.</text>
</comment>
<feature type="binding site" evidence="12">
    <location>
        <position position="312"/>
    </location>
    <ligand>
        <name>K(+)</name>
        <dbReference type="ChEBI" id="CHEBI:29103"/>
    </ligand>
</feature>
<keyword evidence="16" id="KW-1185">Reference proteome</keyword>
<feature type="binding site" evidence="12">
    <location>
        <position position="165"/>
    </location>
    <ligand>
        <name>substrate</name>
    </ligand>
</feature>
<keyword evidence="10 12" id="KW-0630">Potassium</keyword>
<comment type="cofactor">
    <cofactor evidence="12">
        <name>Mg(2+)</name>
        <dbReference type="ChEBI" id="CHEBI:18420"/>
    </cofactor>
    <text evidence="12">Requires a divalent cation, most likely magnesium in vivo, as an electrophilic catalyst to aid phosphoryl group transfer. It is the chelate of the metal and the nucleotide that is the actual substrate.</text>
</comment>
<feature type="binding site" evidence="12">
    <location>
        <position position="317"/>
    </location>
    <ligand>
        <name>K(+)</name>
        <dbReference type="ChEBI" id="CHEBI:29103"/>
    </ligand>
</feature>
<dbReference type="OrthoDB" id="415590at2759"/>
<feature type="binding site" evidence="12">
    <location>
        <begin position="13"/>
        <end position="15"/>
    </location>
    <ligand>
        <name>substrate</name>
    </ligand>
</feature>
<dbReference type="GO" id="GO:0005737">
    <property type="term" value="C:cytoplasm"/>
    <property type="evidence" value="ECO:0007669"/>
    <property type="project" value="UniProtKB-SubCell"/>
</dbReference>
<keyword evidence="9 12" id="KW-0460">Magnesium</keyword>
<name>A0A6A7BWY6_9PEZI</name>
<dbReference type="PANTHER" id="PTHR10584">
    <property type="entry name" value="SUGAR KINASE"/>
    <property type="match status" value="1"/>
</dbReference>
<dbReference type="Pfam" id="PF00294">
    <property type="entry name" value="PfkB"/>
    <property type="match status" value="1"/>
</dbReference>
<protein>
    <recommendedName>
        <fullName evidence="3 12">Ribokinase</fullName>
        <shortName evidence="12">RK</shortName>
        <ecNumber evidence="2 12">2.7.1.15</ecNumber>
    </recommendedName>
</protein>
<feature type="compositionally biased region" description="Basic and acidic residues" evidence="13">
    <location>
        <begin position="127"/>
        <end position="142"/>
    </location>
</feature>
<dbReference type="PRINTS" id="PR00990">
    <property type="entry name" value="RIBOKINASE"/>
</dbReference>
<keyword evidence="5 12" id="KW-0479">Metal-binding</keyword>
<comment type="activity regulation">
    <text evidence="12">Activated by a monovalent cation that binds near, but not in, the active site. The most likely occupant of the site in vivo is potassium. Ion binding induces a conformational change that may alter substrate affinity.</text>
</comment>
<dbReference type="Gene3D" id="3.40.1190.20">
    <property type="match status" value="1"/>
</dbReference>
<feature type="binding site" evidence="12">
    <location>
        <begin position="280"/>
        <end position="281"/>
    </location>
    <ligand>
        <name>ATP</name>
        <dbReference type="ChEBI" id="CHEBI:30616"/>
    </ligand>
</feature>
<dbReference type="GO" id="GO:0019303">
    <property type="term" value="P:D-ribose catabolic process"/>
    <property type="evidence" value="ECO:0007669"/>
    <property type="project" value="UniProtKB-UniRule"/>
</dbReference>
<evidence type="ECO:0000313" key="16">
    <source>
        <dbReference type="Proteomes" id="UP000799421"/>
    </source>
</evidence>
<keyword evidence="7 12" id="KW-0418">Kinase</keyword>
<reference evidence="15" key="1">
    <citation type="journal article" date="2020" name="Stud. Mycol.">
        <title>101 Dothideomycetes genomes: a test case for predicting lifestyles and emergence of pathogens.</title>
        <authorList>
            <person name="Haridas S."/>
            <person name="Albert R."/>
            <person name="Binder M."/>
            <person name="Bloem J."/>
            <person name="Labutti K."/>
            <person name="Salamov A."/>
            <person name="Andreopoulos B."/>
            <person name="Baker S."/>
            <person name="Barry K."/>
            <person name="Bills G."/>
            <person name="Bluhm B."/>
            <person name="Cannon C."/>
            <person name="Castanera R."/>
            <person name="Culley D."/>
            <person name="Daum C."/>
            <person name="Ezra D."/>
            <person name="Gonzalez J."/>
            <person name="Henrissat B."/>
            <person name="Kuo A."/>
            <person name="Liang C."/>
            <person name="Lipzen A."/>
            <person name="Lutzoni F."/>
            <person name="Magnuson J."/>
            <person name="Mondo S."/>
            <person name="Nolan M."/>
            <person name="Ohm R."/>
            <person name="Pangilinan J."/>
            <person name="Park H.-J."/>
            <person name="Ramirez L."/>
            <person name="Alfaro M."/>
            <person name="Sun H."/>
            <person name="Tritt A."/>
            <person name="Yoshinaga Y."/>
            <person name="Zwiers L.-H."/>
            <person name="Turgeon B."/>
            <person name="Goodwin S."/>
            <person name="Spatafora J."/>
            <person name="Crous P."/>
            <person name="Grigoriev I."/>
        </authorList>
    </citation>
    <scope>NUCLEOTIDE SEQUENCE</scope>
    <source>
        <strain evidence="15">CBS 480.64</strain>
    </source>
</reference>
<keyword evidence="11 12" id="KW-0119">Carbohydrate metabolism</keyword>
<dbReference type="InterPro" id="IPR011877">
    <property type="entry name" value="Ribokinase"/>
</dbReference>
<feature type="binding site" evidence="12">
    <location>
        <position position="277"/>
    </location>
    <ligand>
        <name>K(+)</name>
        <dbReference type="ChEBI" id="CHEBI:29103"/>
    </ligand>
</feature>
<gene>
    <name evidence="15" type="ORF">K470DRAFT_258589</name>
</gene>
<accession>A0A6A7BWY6</accession>
<evidence type="ECO:0000256" key="5">
    <source>
        <dbReference type="ARBA" id="ARBA00022723"/>
    </source>
</evidence>
<feature type="active site" description="Proton acceptor" evidence="12">
    <location>
        <position position="281"/>
    </location>
</feature>
<keyword evidence="8 12" id="KW-0067">ATP-binding</keyword>
<dbReference type="GO" id="GO:0046872">
    <property type="term" value="F:metal ion binding"/>
    <property type="evidence" value="ECO:0007669"/>
    <property type="project" value="UniProtKB-KW"/>
</dbReference>
<dbReference type="UniPathway" id="UPA00916">
    <property type="reaction ID" value="UER00889"/>
</dbReference>
<comment type="similarity">
    <text evidence="1">Belongs to the carbohydrate kinase pfkB family.</text>
</comment>
<feature type="binding site" evidence="12">
    <location>
        <position position="281"/>
    </location>
    <ligand>
        <name>substrate</name>
    </ligand>
</feature>
<dbReference type="SUPFAM" id="SSF53613">
    <property type="entry name" value="Ribokinase-like"/>
    <property type="match status" value="1"/>
</dbReference>
<feature type="binding site" evidence="12">
    <location>
        <begin position="41"/>
        <end position="45"/>
    </location>
    <ligand>
        <name>substrate</name>
    </ligand>
</feature>
<evidence type="ECO:0000256" key="6">
    <source>
        <dbReference type="ARBA" id="ARBA00022741"/>
    </source>
</evidence>
<dbReference type="CDD" id="cd01174">
    <property type="entry name" value="ribokinase"/>
    <property type="match status" value="1"/>
</dbReference>
<evidence type="ECO:0000256" key="12">
    <source>
        <dbReference type="HAMAP-Rule" id="MF_03215"/>
    </source>
</evidence>
<dbReference type="Proteomes" id="UP000799421">
    <property type="component" value="Unassembled WGS sequence"/>
</dbReference>
<dbReference type="PANTHER" id="PTHR10584:SF166">
    <property type="entry name" value="RIBOKINASE"/>
    <property type="match status" value="1"/>
</dbReference>
<keyword evidence="6 12" id="KW-0547">Nucleotide-binding</keyword>
<dbReference type="InterPro" id="IPR029056">
    <property type="entry name" value="Ribokinase-like"/>
</dbReference>
<dbReference type="AlphaFoldDB" id="A0A6A7BWY6"/>
<feature type="binding site" evidence="12">
    <location>
        <position position="209"/>
    </location>
    <ligand>
        <name>ATP</name>
        <dbReference type="ChEBI" id="CHEBI:30616"/>
    </ligand>
</feature>
<dbReference type="PROSITE" id="PS00584">
    <property type="entry name" value="PFKB_KINASES_2"/>
    <property type="match status" value="1"/>
</dbReference>
<comment type="function">
    <text evidence="12">Catalyzes the phosphorylation of ribose at O-5 in a reaction requiring ATP and magnesium. The resulting D-ribose-5-phosphate can then be used either for sythesis of nucleotides, histidine, and tryptophan, or as a component of the pentose phosphate pathway.</text>
</comment>
<dbReference type="GO" id="GO:0004747">
    <property type="term" value="F:ribokinase activity"/>
    <property type="evidence" value="ECO:0007669"/>
    <property type="project" value="UniProtKB-UniRule"/>
</dbReference>
<proteinExistence type="inferred from homology"/>
<evidence type="ECO:0000259" key="14">
    <source>
        <dbReference type="Pfam" id="PF00294"/>
    </source>
</evidence>
<evidence type="ECO:0000256" key="3">
    <source>
        <dbReference type="ARBA" id="ARBA00016943"/>
    </source>
</evidence>
<evidence type="ECO:0000256" key="11">
    <source>
        <dbReference type="ARBA" id="ARBA00023277"/>
    </source>
</evidence>
<dbReference type="InterPro" id="IPR002173">
    <property type="entry name" value="Carboh/pur_kinase_PfkB_CS"/>
</dbReference>
<comment type="subcellular location">
    <subcellularLocation>
        <location evidence="12">Cytoplasm</location>
    </subcellularLocation>
    <subcellularLocation>
        <location evidence="12">Nucleus</location>
    </subcellularLocation>
</comment>
<comment type="catalytic activity">
    <reaction evidence="12">
        <text>D-ribose + ATP = D-ribose 5-phosphate + ADP + H(+)</text>
        <dbReference type="Rhea" id="RHEA:13697"/>
        <dbReference type="ChEBI" id="CHEBI:15378"/>
        <dbReference type="ChEBI" id="CHEBI:30616"/>
        <dbReference type="ChEBI" id="CHEBI:47013"/>
        <dbReference type="ChEBI" id="CHEBI:78346"/>
        <dbReference type="ChEBI" id="CHEBI:456216"/>
        <dbReference type="EC" id="2.7.1.15"/>
    </reaction>
</comment>